<dbReference type="SUPFAM" id="SSF48498">
    <property type="entry name" value="Tetracyclin repressor-like, C-terminal domain"/>
    <property type="match status" value="1"/>
</dbReference>
<organism evidence="7 8">
    <name type="scientific">Catenulispora yoronensis</name>
    <dbReference type="NCBI Taxonomy" id="450799"/>
    <lineage>
        <taxon>Bacteria</taxon>
        <taxon>Bacillati</taxon>
        <taxon>Actinomycetota</taxon>
        <taxon>Actinomycetes</taxon>
        <taxon>Catenulisporales</taxon>
        <taxon>Catenulisporaceae</taxon>
        <taxon>Catenulispora</taxon>
    </lineage>
</organism>
<dbReference type="PANTHER" id="PTHR30055">
    <property type="entry name" value="HTH-TYPE TRANSCRIPTIONAL REGULATOR RUTR"/>
    <property type="match status" value="1"/>
</dbReference>
<feature type="region of interest" description="Disordered" evidence="5">
    <location>
        <begin position="1"/>
        <end position="21"/>
    </location>
</feature>
<evidence type="ECO:0000256" key="3">
    <source>
        <dbReference type="ARBA" id="ARBA00023163"/>
    </source>
</evidence>
<sequence length="245" mass="25764">MDPEALWSDRRHRRGRPPAHTREAVVERAVAVADAEGLSAVTMRRVAAALGSGTMSLYTYVSERDALLELMIDAVTGEQELPPATDDWRADLAAYARGQRALMRRHPWLPAALAGRRTLGPNTLAALDHALALLVPTGLSPLACLEAFALVSGFVASHIGYEAAQESALGDAEQARRFAEANARYLTKAVESGAYPHFAAAAAASGTGPPPDPDATFERLLGRVLNGLTAPADPRPPAPGSSATG</sequence>
<keyword evidence="2 4" id="KW-0238">DNA-binding</keyword>
<dbReference type="InterPro" id="IPR009057">
    <property type="entry name" value="Homeodomain-like_sf"/>
</dbReference>
<dbReference type="InterPro" id="IPR001647">
    <property type="entry name" value="HTH_TetR"/>
</dbReference>
<dbReference type="Proteomes" id="UP001500751">
    <property type="component" value="Unassembled WGS sequence"/>
</dbReference>
<evidence type="ECO:0000256" key="2">
    <source>
        <dbReference type="ARBA" id="ARBA00023125"/>
    </source>
</evidence>
<evidence type="ECO:0000313" key="7">
    <source>
        <dbReference type="EMBL" id="GAA2024400.1"/>
    </source>
</evidence>
<keyword evidence="8" id="KW-1185">Reference proteome</keyword>
<name>A0ABN2TZV6_9ACTN</name>
<dbReference type="Pfam" id="PF02909">
    <property type="entry name" value="TetR_C_1"/>
    <property type="match status" value="1"/>
</dbReference>
<keyword evidence="1" id="KW-0805">Transcription regulation</keyword>
<dbReference type="InterPro" id="IPR036271">
    <property type="entry name" value="Tet_transcr_reg_TetR-rel_C_sf"/>
</dbReference>
<dbReference type="Gene3D" id="1.10.357.10">
    <property type="entry name" value="Tetracycline Repressor, domain 2"/>
    <property type="match status" value="1"/>
</dbReference>
<accession>A0ABN2TZV6</accession>
<dbReference type="SUPFAM" id="SSF46689">
    <property type="entry name" value="Homeodomain-like"/>
    <property type="match status" value="1"/>
</dbReference>
<feature type="domain" description="HTH tetR-type" evidence="6">
    <location>
        <begin position="19"/>
        <end position="79"/>
    </location>
</feature>
<feature type="compositionally biased region" description="Basic residues" evidence="5">
    <location>
        <begin position="10"/>
        <end position="19"/>
    </location>
</feature>
<dbReference type="PROSITE" id="PS50977">
    <property type="entry name" value="HTH_TETR_2"/>
    <property type="match status" value="1"/>
</dbReference>
<evidence type="ECO:0000259" key="6">
    <source>
        <dbReference type="PROSITE" id="PS50977"/>
    </source>
</evidence>
<comment type="caution">
    <text evidence="7">The sequence shown here is derived from an EMBL/GenBank/DDBJ whole genome shotgun (WGS) entry which is preliminary data.</text>
</comment>
<gene>
    <name evidence="7" type="ORF">GCM10009839_22750</name>
</gene>
<dbReference type="RefSeq" id="WP_344665499.1">
    <property type="nucleotide sequence ID" value="NZ_BAAAQN010000010.1"/>
</dbReference>
<dbReference type="Gene3D" id="1.10.10.60">
    <property type="entry name" value="Homeodomain-like"/>
    <property type="match status" value="1"/>
</dbReference>
<protein>
    <submittedName>
        <fullName evidence="7">TetR/AcrR family transcriptional regulator C-terminal domain-containing protein</fullName>
    </submittedName>
</protein>
<reference evidence="8" key="1">
    <citation type="journal article" date="2019" name="Int. J. Syst. Evol. Microbiol.">
        <title>The Global Catalogue of Microorganisms (GCM) 10K type strain sequencing project: providing services to taxonomists for standard genome sequencing and annotation.</title>
        <authorList>
            <consortium name="The Broad Institute Genomics Platform"/>
            <consortium name="The Broad Institute Genome Sequencing Center for Infectious Disease"/>
            <person name="Wu L."/>
            <person name="Ma J."/>
        </authorList>
    </citation>
    <scope>NUCLEOTIDE SEQUENCE [LARGE SCALE GENOMIC DNA]</scope>
    <source>
        <strain evidence="8">JCM 16014</strain>
    </source>
</reference>
<evidence type="ECO:0000256" key="5">
    <source>
        <dbReference type="SAM" id="MobiDB-lite"/>
    </source>
</evidence>
<dbReference type="EMBL" id="BAAAQN010000010">
    <property type="protein sequence ID" value="GAA2024400.1"/>
    <property type="molecule type" value="Genomic_DNA"/>
</dbReference>
<dbReference type="InterPro" id="IPR004111">
    <property type="entry name" value="Repressor_TetR_C"/>
</dbReference>
<feature type="DNA-binding region" description="H-T-H motif" evidence="4">
    <location>
        <begin position="42"/>
        <end position="61"/>
    </location>
</feature>
<evidence type="ECO:0000313" key="8">
    <source>
        <dbReference type="Proteomes" id="UP001500751"/>
    </source>
</evidence>
<feature type="region of interest" description="Disordered" evidence="5">
    <location>
        <begin position="226"/>
        <end position="245"/>
    </location>
</feature>
<dbReference type="PANTHER" id="PTHR30055:SF151">
    <property type="entry name" value="TRANSCRIPTIONAL REGULATORY PROTEIN"/>
    <property type="match status" value="1"/>
</dbReference>
<evidence type="ECO:0000256" key="4">
    <source>
        <dbReference type="PROSITE-ProRule" id="PRU00335"/>
    </source>
</evidence>
<proteinExistence type="predicted"/>
<keyword evidence="3" id="KW-0804">Transcription</keyword>
<evidence type="ECO:0000256" key="1">
    <source>
        <dbReference type="ARBA" id="ARBA00023015"/>
    </source>
</evidence>
<dbReference type="InterPro" id="IPR050109">
    <property type="entry name" value="HTH-type_TetR-like_transc_reg"/>
</dbReference>